<evidence type="ECO:0000256" key="9">
    <source>
        <dbReference type="ARBA" id="ARBA00023136"/>
    </source>
</evidence>
<evidence type="ECO:0000259" key="13">
    <source>
        <dbReference type="SMART" id="SM00382"/>
    </source>
</evidence>
<dbReference type="PANTHER" id="PTHR23075:SF0">
    <property type="entry name" value="ATPASE FAMILY AAA DOMAIN-CONTAINING PROTEIN 3"/>
    <property type="match status" value="1"/>
</dbReference>
<comment type="similarity">
    <text evidence="3">Belongs to the GAMAD family.</text>
</comment>
<feature type="domain" description="AAA+ ATPase" evidence="13">
    <location>
        <begin position="440"/>
        <end position="573"/>
    </location>
</feature>
<dbReference type="InterPro" id="IPR003959">
    <property type="entry name" value="ATPase_AAA_core"/>
</dbReference>
<evidence type="ECO:0000256" key="5">
    <source>
        <dbReference type="ARBA" id="ARBA00022792"/>
    </source>
</evidence>
<feature type="region of interest" description="Disordered" evidence="12">
    <location>
        <begin position="105"/>
        <end position="148"/>
    </location>
</feature>
<dbReference type="SUPFAM" id="SSF52540">
    <property type="entry name" value="P-loop containing nucleoside triphosphate hydrolases"/>
    <property type="match status" value="1"/>
</dbReference>
<dbReference type="Gene3D" id="3.40.50.300">
    <property type="entry name" value="P-loop containing nucleotide triphosphate hydrolases"/>
    <property type="match status" value="1"/>
</dbReference>
<dbReference type="Pfam" id="PF12037">
    <property type="entry name" value="ATAD3_N"/>
    <property type="match status" value="1"/>
</dbReference>
<keyword evidence="9" id="KW-0472">Membrane</keyword>
<organism evidence="15 16">
    <name type="scientific">Loa loa</name>
    <name type="common">Eye worm</name>
    <name type="synonym">Filaria loa</name>
    <dbReference type="NCBI Taxonomy" id="7209"/>
    <lineage>
        <taxon>Eukaryota</taxon>
        <taxon>Metazoa</taxon>
        <taxon>Ecdysozoa</taxon>
        <taxon>Nematoda</taxon>
        <taxon>Chromadorea</taxon>
        <taxon>Rhabditida</taxon>
        <taxon>Spirurina</taxon>
        <taxon>Spiruromorpha</taxon>
        <taxon>Filarioidea</taxon>
        <taxon>Onchocercidae</taxon>
        <taxon>Loa</taxon>
    </lineage>
</organism>
<evidence type="ECO:0000256" key="2">
    <source>
        <dbReference type="ARBA" id="ARBA00004436"/>
    </source>
</evidence>
<name>A0A1I7VKS0_LOALO</name>
<reference evidence="15" key="1">
    <citation type="submission" date="2012-04" db="EMBL/GenBank/DDBJ databases">
        <title>The Genome Sequence of Loa loa.</title>
        <authorList>
            <consortium name="The Broad Institute Genome Sequencing Platform"/>
            <consortium name="Broad Institute Genome Sequencing Center for Infectious Disease"/>
            <person name="Nutman T.B."/>
            <person name="Fink D.L."/>
            <person name="Russ C."/>
            <person name="Young S."/>
            <person name="Zeng Q."/>
            <person name="Gargeya S."/>
            <person name="Alvarado L."/>
            <person name="Berlin A."/>
            <person name="Chapman S.B."/>
            <person name="Chen Z."/>
            <person name="Freedman E."/>
            <person name="Gellesch M."/>
            <person name="Goldberg J."/>
            <person name="Griggs A."/>
            <person name="Gujja S."/>
            <person name="Heilman E.R."/>
            <person name="Heiman D."/>
            <person name="Howarth C."/>
            <person name="Mehta T."/>
            <person name="Neiman D."/>
            <person name="Pearson M."/>
            <person name="Roberts A."/>
            <person name="Saif S."/>
            <person name="Shea T."/>
            <person name="Shenoy N."/>
            <person name="Sisk P."/>
            <person name="Stolte C."/>
            <person name="Sykes S."/>
            <person name="White J."/>
            <person name="Yandava C."/>
            <person name="Haas B."/>
            <person name="Henn M.R."/>
            <person name="Nusbaum C."/>
            <person name="Birren B."/>
        </authorList>
    </citation>
    <scope>NUCLEOTIDE SEQUENCE [LARGE SCALE GENOMIC DNA]</scope>
</reference>
<dbReference type="InterPro" id="IPR004942">
    <property type="entry name" value="Roadblock/LAMTOR2_dom"/>
</dbReference>
<dbReference type="WBParaSite" id="EN70_3649">
    <property type="protein sequence ID" value="EN70_3649"/>
    <property type="gene ID" value="EN70_3649"/>
</dbReference>
<dbReference type="PANTHER" id="PTHR23075">
    <property type="entry name" value="PUTATIVE ATP-ASE"/>
    <property type="match status" value="1"/>
</dbReference>
<keyword evidence="6" id="KW-0067">ATP-binding</keyword>
<dbReference type="AlphaFoldDB" id="A0A1I7VKS0"/>
<comment type="subcellular location">
    <subcellularLocation>
        <location evidence="1">Mitochondrion inner membrane</location>
    </subcellularLocation>
    <subcellularLocation>
        <location evidence="2">Mitochondrion matrix</location>
        <location evidence="2">Mitochondrion nucleoid</location>
    </subcellularLocation>
</comment>
<evidence type="ECO:0000256" key="8">
    <source>
        <dbReference type="ARBA" id="ARBA00023128"/>
    </source>
</evidence>
<keyword evidence="15" id="KW-1185">Reference proteome</keyword>
<dbReference type="GO" id="GO:0007005">
    <property type="term" value="P:mitochondrion organization"/>
    <property type="evidence" value="ECO:0007669"/>
    <property type="project" value="TreeGrafter"/>
</dbReference>
<dbReference type="CDD" id="cd19512">
    <property type="entry name" value="RecA-like_ATAD3-like"/>
    <property type="match status" value="1"/>
</dbReference>
<evidence type="ECO:0000256" key="12">
    <source>
        <dbReference type="SAM" id="MobiDB-lite"/>
    </source>
</evidence>
<dbReference type="Pfam" id="PF03259">
    <property type="entry name" value="Robl_LC7"/>
    <property type="match status" value="1"/>
</dbReference>
<protein>
    <submittedName>
        <fullName evidence="16">AAA domain-containing protein</fullName>
    </submittedName>
</protein>
<dbReference type="FunFam" id="3.30.450.30:FF:000009">
    <property type="entry name" value="Dynein light chain roadblock"/>
    <property type="match status" value="1"/>
</dbReference>
<evidence type="ECO:0000256" key="1">
    <source>
        <dbReference type="ARBA" id="ARBA00004273"/>
    </source>
</evidence>
<dbReference type="Gene3D" id="3.30.450.30">
    <property type="entry name" value="Dynein light chain 2a, cytoplasmic"/>
    <property type="match status" value="1"/>
</dbReference>
<keyword evidence="7 11" id="KW-0175">Coiled coil</keyword>
<dbReference type="InterPro" id="IPR027417">
    <property type="entry name" value="P-loop_NTPase"/>
</dbReference>
<dbReference type="GO" id="GO:0005743">
    <property type="term" value="C:mitochondrial inner membrane"/>
    <property type="evidence" value="ECO:0007669"/>
    <property type="project" value="UniProtKB-SubCell"/>
</dbReference>
<evidence type="ECO:0000259" key="14">
    <source>
        <dbReference type="SMART" id="SM00960"/>
    </source>
</evidence>
<keyword evidence="10" id="KW-1135">Mitochondrion nucleoid</keyword>
<dbReference type="SMART" id="SM00382">
    <property type="entry name" value="AAA"/>
    <property type="match status" value="1"/>
</dbReference>
<evidence type="ECO:0000256" key="11">
    <source>
        <dbReference type="SAM" id="Coils"/>
    </source>
</evidence>
<evidence type="ECO:0000256" key="6">
    <source>
        <dbReference type="ARBA" id="ARBA00022840"/>
    </source>
</evidence>
<keyword evidence="4" id="KW-0547">Nucleotide-binding</keyword>
<evidence type="ECO:0000256" key="3">
    <source>
        <dbReference type="ARBA" id="ARBA00007191"/>
    </source>
</evidence>
<evidence type="ECO:0000313" key="16">
    <source>
        <dbReference type="WBParaSite" id="EN70_3649"/>
    </source>
</evidence>
<dbReference type="SUPFAM" id="SSF103196">
    <property type="entry name" value="Roadblock/LC7 domain"/>
    <property type="match status" value="1"/>
</dbReference>
<keyword evidence="5" id="KW-0999">Mitochondrion inner membrane</keyword>
<sequence>MADVEETLKRIQSQKNVVGVIVMDSSGRAIRSTLDDEATQQHCVLLHQLCDKSRSVIRELDGSNDLTFLRLRTRKHEIMIAPDKDFLLAVCSMPSFFDALGLGSQEGSSRNVSWTPTTDPTSGPNDNASKESSTQAQTQMQKGYSFDSSALERAADAARQLERSRNAKEAFEMARLQELTKQKEYEAAAKQTEAQIQALRSEQIRVAEEERRKTLVEETKHARARAEHQDQLARKRQEEELAIKARMQAESLKKQEESVRKQEAMRKATIEHELALKHKYDLEKVEAETHARAKAARENRDINLEQLRASEEERRKTTIEKIKVSGAVLGAGLHEFFNDPKKIVSAVGSLTALAIGLYGAKRGTAVVARQVESRWGKPSLVRDTSRITFSELFRHPIKTFRTAFRSLDDPLKGVILSPELEAHLRDIAITTRNTKRNHGLFRNVLFYGPPGTGKTLFAKSLAHHSGLDYAVMTGGDVAPLGHDGVSAIHKVFDWAEHTSKGLVLFIDEADAFLRKRATEQISESMRATLNAFLFRTGEQSRKFMLVVASNQPEQFDWAVNDRLDELVEFKLPGPAERERIILQYFDKYIAAPATSGSKKARLKLANFDWIKKCTDIAQKTDGMSGRQLSKLVIGWQAAAYASEDGVLTTEMIDRCTREMVDQHKQKIMWLDKEQLSVRYFGHRIPEELPPTSKLQKERAVS</sequence>
<dbReference type="STRING" id="7209.A0A1I7VKS0"/>
<dbReference type="GO" id="GO:0008270">
    <property type="term" value="F:zinc ion binding"/>
    <property type="evidence" value="ECO:0007669"/>
    <property type="project" value="TreeGrafter"/>
</dbReference>
<dbReference type="InterPro" id="IPR021911">
    <property type="entry name" value="ATAD3_N"/>
</dbReference>
<dbReference type="FunFam" id="3.40.50.300:FF:000470">
    <property type="entry name" value="ATPase family, AAA domain containing 3A"/>
    <property type="match status" value="1"/>
</dbReference>
<evidence type="ECO:0000256" key="7">
    <source>
        <dbReference type="ARBA" id="ARBA00023054"/>
    </source>
</evidence>
<evidence type="ECO:0000313" key="15">
    <source>
        <dbReference type="Proteomes" id="UP000095285"/>
    </source>
</evidence>
<dbReference type="GO" id="GO:0016887">
    <property type="term" value="F:ATP hydrolysis activity"/>
    <property type="evidence" value="ECO:0007669"/>
    <property type="project" value="InterPro"/>
</dbReference>
<accession>A0A1I7VKS0</accession>
<proteinExistence type="inferred from homology"/>
<reference evidence="16" key="2">
    <citation type="submission" date="2016-11" db="UniProtKB">
        <authorList>
            <consortium name="WormBaseParasite"/>
        </authorList>
    </citation>
    <scope>IDENTIFICATION</scope>
</reference>
<keyword evidence="8" id="KW-0496">Mitochondrion</keyword>
<dbReference type="GO" id="GO:0042645">
    <property type="term" value="C:mitochondrial nucleoid"/>
    <property type="evidence" value="ECO:0007669"/>
    <property type="project" value="UniProtKB-SubCell"/>
</dbReference>
<dbReference type="Proteomes" id="UP000095285">
    <property type="component" value="Unassembled WGS sequence"/>
</dbReference>
<dbReference type="SMART" id="SM00960">
    <property type="entry name" value="Robl_LC7"/>
    <property type="match status" value="1"/>
</dbReference>
<dbReference type="Pfam" id="PF00004">
    <property type="entry name" value="AAA"/>
    <property type="match status" value="1"/>
</dbReference>
<dbReference type="GO" id="GO:0005524">
    <property type="term" value="F:ATP binding"/>
    <property type="evidence" value="ECO:0007669"/>
    <property type="project" value="UniProtKB-KW"/>
</dbReference>
<dbReference type="InterPro" id="IPR003593">
    <property type="entry name" value="AAA+_ATPase"/>
</dbReference>
<dbReference type="eggNOG" id="KOG0742">
    <property type="taxonomic scope" value="Eukaryota"/>
</dbReference>
<feature type="domain" description="Roadblock/LAMTOR2" evidence="14">
    <location>
        <begin position="4"/>
        <end position="92"/>
    </location>
</feature>
<feature type="coiled-coil region" evidence="11">
    <location>
        <begin position="182"/>
        <end position="209"/>
    </location>
</feature>
<evidence type="ECO:0000256" key="4">
    <source>
        <dbReference type="ARBA" id="ARBA00022741"/>
    </source>
</evidence>
<evidence type="ECO:0000256" key="10">
    <source>
        <dbReference type="ARBA" id="ARBA00023271"/>
    </source>
</evidence>